<dbReference type="AlphaFoldDB" id="A0A7G2CEV2"/>
<proteinExistence type="predicted"/>
<evidence type="ECO:0000313" key="2">
    <source>
        <dbReference type="Proteomes" id="UP000515908"/>
    </source>
</evidence>
<name>A0A7G2CEV2_9TRYP</name>
<protein>
    <submittedName>
        <fullName evidence="1">Uncharacterized protein</fullName>
    </submittedName>
</protein>
<reference evidence="1 2" key="1">
    <citation type="submission" date="2020-08" db="EMBL/GenBank/DDBJ databases">
        <authorList>
            <person name="Newling K."/>
            <person name="Davey J."/>
            <person name="Forrester S."/>
        </authorList>
    </citation>
    <scope>NUCLEOTIDE SEQUENCE [LARGE SCALE GENOMIC DNA]</scope>
    <source>
        <strain evidence="2">Crithidia deanei Carvalho (ATCC PRA-265)</strain>
    </source>
</reference>
<dbReference type="EMBL" id="LR877153">
    <property type="protein sequence ID" value="CAD2217547.1"/>
    <property type="molecule type" value="Genomic_DNA"/>
</dbReference>
<keyword evidence="2" id="KW-1185">Reference proteome</keyword>
<dbReference type="VEuPathDB" id="TriTrypDB:ADEAN_000502500"/>
<evidence type="ECO:0000313" key="1">
    <source>
        <dbReference type="EMBL" id="CAD2217547.1"/>
    </source>
</evidence>
<sequence length="88" mass="9680">MLDWFSESEKSAKLDRRDPICPPGLRKEELNDVLGLCSAVEGRGAGGNSPLLRLKRDETVPIKLRRFASLLRGGRALGPAKDAFLLPH</sequence>
<organism evidence="1 2">
    <name type="scientific">Angomonas deanei</name>
    <dbReference type="NCBI Taxonomy" id="59799"/>
    <lineage>
        <taxon>Eukaryota</taxon>
        <taxon>Discoba</taxon>
        <taxon>Euglenozoa</taxon>
        <taxon>Kinetoplastea</taxon>
        <taxon>Metakinetoplastina</taxon>
        <taxon>Trypanosomatida</taxon>
        <taxon>Trypanosomatidae</taxon>
        <taxon>Strigomonadinae</taxon>
        <taxon>Angomonas</taxon>
    </lineage>
</organism>
<gene>
    <name evidence="1" type="ORF">ADEAN_000502500</name>
</gene>
<dbReference type="Proteomes" id="UP000515908">
    <property type="component" value="Chromosome 09"/>
</dbReference>
<accession>A0A7G2CEV2</accession>